<feature type="region of interest" description="Disordered" evidence="1">
    <location>
        <begin position="1"/>
        <end position="52"/>
    </location>
</feature>
<dbReference type="SUPFAM" id="SSF54665">
    <property type="entry name" value="CO dehydrogenase molybdoprotein N-domain-like"/>
    <property type="match status" value="1"/>
</dbReference>
<dbReference type="Pfam" id="PF02738">
    <property type="entry name" value="MoCoBD_1"/>
    <property type="match status" value="1"/>
</dbReference>
<proteinExistence type="predicted"/>
<dbReference type="Gene3D" id="3.90.1170.50">
    <property type="entry name" value="Aldehyde oxidase/xanthine dehydrogenase, a/b hammerhead"/>
    <property type="match status" value="1"/>
</dbReference>
<dbReference type="SMART" id="SM01008">
    <property type="entry name" value="Ald_Xan_dh_C"/>
    <property type="match status" value="1"/>
</dbReference>
<name>A0A9X1RUE1_9BURK</name>
<dbReference type="PANTHER" id="PTHR11908">
    <property type="entry name" value="XANTHINE DEHYDROGENASE"/>
    <property type="match status" value="1"/>
</dbReference>
<dbReference type="AlphaFoldDB" id="A0A9X1RUE1"/>
<dbReference type="Pfam" id="PF20256">
    <property type="entry name" value="MoCoBD_2"/>
    <property type="match status" value="1"/>
</dbReference>
<keyword evidence="4" id="KW-1185">Reference proteome</keyword>
<protein>
    <submittedName>
        <fullName evidence="3">Xanthine dehydrogenase family protein molybdopterin-binding subunit</fullName>
    </submittedName>
</protein>
<dbReference type="InterPro" id="IPR037165">
    <property type="entry name" value="AldOxase/xan_DH_Mopterin-bd_sf"/>
</dbReference>
<feature type="compositionally biased region" description="Low complexity" evidence="1">
    <location>
        <begin position="17"/>
        <end position="34"/>
    </location>
</feature>
<reference evidence="3" key="1">
    <citation type="submission" date="2022-01" db="EMBL/GenBank/DDBJ databases">
        <title>Genome sequence and assembly of Parabukholderia sp. RG36.</title>
        <authorList>
            <person name="Chhetri G."/>
        </authorList>
    </citation>
    <scope>NUCLEOTIDE SEQUENCE</scope>
    <source>
        <strain evidence="3">RG36</strain>
    </source>
</reference>
<dbReference type="Proteomes" id="UP001139308">
    <property type="component" value="Unassembled WGS sequence"/>
</dbReference>
<dbReference type="Pfam" id="PF01315">
    <property type="entry name" value="Ald_Xan_dh_C"/>
    <property type="match status" value="1"/>
</dbReference>
<dbReference type="InterPro" id="IPR016208">
    <property type="entry name" value="Ald_Oxase/xanthine_DH-like"/>
</dbReference>
<dbReference type="GO" id="GO:0005506">
    <property type="term" value="F:iron ion binding"/>
    <property type="evidence" value="ECO:0007669"/>
    <property type="project" value="InterPro"/>
</dbReference>
<dbReference type="InterPro" id="IPR008274">
    <property type="entry name" value="AldOxase/xan_DH_MoCoBD1"/>
</dbReference>
<sequence>MSTAFESRRGGAQAAKTSAPPTQASSQASSQAPTHAPTQARTQARIGAPLPRVDGRAKVTGSARYAAEFPAAGLVHGAVVNAPIARGKIIAIDASAAQALPGVLLVLTHENRPALAEDDAAWKDQIAPGGQPFRPLGDARIRYAGQPVALVVAETPELAAHAASLVRVRYHSEPHQTDLGPVLQDAVMPSLEKGGFEPPPAPRGDAWQALERADARTDAFYSTPVEFHQPMEPHGCTVVPSADGRFTVYEKTQGVRNTQQYLMKVFALPQDRVRVVSPFVGGAFGSGLRPQYHLPLAMMAARSLRRPVRVSLTRAQMFTFGHRPASIQHVALGARRDGRLEAIIHEAVGETSQFEDFTDVVVNWAGQLYRADHVQLGYKLARLDVYTPIDMRAPGAAQGLFALECAMDELAVALNMDPLELRIRNYSTEDPEKKRPFSSKALLDCYAQGAERFGWGARVAAPRSMREGHELVGYGMATGIWEALQTGASVRATLDADGVLALASATADIGTGTYTAISQIGADILHMPIEDVRFTLGDTSLPDAPIEGGSWTVASVGSAASVACKQLRARLAQLLVEHGGVGFANLDADTLSEAFVIEHGEVCLRSGNTQGARDTGAATRIAIADLLARAGMKTLEEQVTLKPDAVRERYSMATHSAVFAEVRVDESLGQVRVARVVSAVAAGRIINPATAANQIAGGVVWGIGMALHERAQFDHTLGRIMNHNLADYLVPTNADIGDIDVLFVDEHDEFVNPLGAKGVGEIGVVGVAAAVANAIWHATGKRVRALPITLDKLL</sequence>
<comment type="caution">
    <text evidence="3">The sequence shown here is derived from an EMBL/GenBank/DDBJ whole genome shotgun (WGS) entry which is preliminary data.</text>
</comment>
<organism evidence="3 4">
    <name type="scientific">Paraburkholderia tagetis</name>
    <dbReference type="NCBI Taxonomy" id="2913261"/>
    <lineage>
        <taxon>Bacteria</taxon>
        <taxon>Pseudomonadati</taxon>
        <taxon>Pseudomonadota</taxon>
        <taxon>Betaproteobacteria</taxon>
        <taxon>Burkholderiales</taxon>
        <taxon>Burkholderiaceae</taxon>
        <taxon>Paraburkholderia</taxon>
    </lineage>
</organism>
<evidence type="ECO:0000313" key="3">
    <source>
        <dbReference type="EMBL" id="MCG5075109.1"/>
    </source>
</evidence>
<dbReference type="InterPro" id="IPR036856">
    <property type="entry name" value="Ald_Oxase/Xan_DH_a/b_sf"/>
</dbReference>
<evidence type="ECO:0000313" key="4">
    <source>
        <dbReference type="Proteomes" id="UP001139308"/>
    </source>
</evidence>
<evidence type="ECO:0000256" key="1">
    <source>
        <dbReference type="SAM" id="MobiDB-lite"/>
    </source>
</evidence>
<dbReference type="PANTHER" id="PTHR11908:SF153">
    <property type="entry name" value="DEHYDROGENASE"/>
    <property type="match status" value="1"/>
</dbReference>
<dbReference type="RefSeq" id="WP_238464965.1">
    <property type="nucleotide sequence ID" value="NZ_JAKLJA010000013.1"/>
</dbReference>
<gene>
    <name evidence="3" type="ORF">L5014_17350</name>
</gene>
<dbReference type="GO" id="GO:0016491">
    <property type="term" value="F:oxidoreductase activity"/>
    <property type="evidence" value="ECO:0007669"/>
    <property type="project" value="InterPro"/>
</dbReference>
<dbReference type="Gene3D" id="3.30.365.10">
    <property type="entry name" value="Aldehyde oxidase/xanthine dehydrogenase, molybdopterin binding domain"/>
    <property type="match status" value="4"/>
</dbReference>
<dbReference type="InterPro" id="IPR000674">
    <property type="entry name" value="Ald_Oxase/Xan_DH_a/b"/>
</dbReference>
<evidence type="ECO:0000259" key="2">
    <source>
        <dbReference type="SMART" id="SM01008"/>
    </source>
</evidence>
<feature type="domain" description="Aldehyde oxidase/xanthine dehydrogenase a/b hammerhead" evidence="2">
    <location>
        <begin position="60"/>
        <end position="174"/>
    </location>
</feature>
<dbReference type="InterPro" id="IPR046867">
    <property type="entry name" value="AldOxase/xan_DH_MoCoBD2"/>
</dbReference>
<dbReference type="EMBL" id="JAKLJA010000013">
    <property type="protein sequence ID" value="MCG5075109.1"/>
    <property type="molecule type" value="Genomic_DNA"/>
</dbReference>
<dbReference type="SUPFAM" id="SSF56003">
    <property type="entry name" value="Molybdenum cofactor-binding domain"/>
    <property type="match status" value="1"/>
</dbReference>
<accession>A0A9X1RUE1</accession>